<dbReference type="InterPro" id="IPR008984">
    <property type="entry name" value="SMAD_FHA_dom_sf"/>
</dbReference>
<gene>
    <name evidence="3" type="ORF">GCM10025864_15090</name>
</gene>
<evidence type="ECO:0000313" key="4">
    <source>
        <dbReference type="Proteomes" id="UP001157091"/>
    </source>
</evidence>
<dbReference type="PROSITE" id="PS50006">
    <property type="entry name" value="FHA_DOMAIN"/>
    <property type="match status" value="1"/>
</dbReference>
<evidence type="ECO:0000313" key="3">
    <source>
        <dbReference type="EMBL" id="GMA23750.1"/>
    </source>
</evidence>
<dbReference type="Gene3D" id="2.60.200.20">
    <property type="match status" value="1"/>
</dbReference>
<feature type="domain" description="FHA" evidence="2">
    <location>
        <begin position="1"/>
        <end position="17"/>
    </location>
</feature>
<evidence type="ECO:0000259" key="2">
    <source>
        <dbReference type="PROSITE" id="PS50006"/>
    </source>
</evidence>
<dbReference type="Pfam" id="PF00498">
    <property type="entry name" value="FHA"/>
    <property type="match status" value="1"/>
</dbReference>
<sequence>MEDLGSTNGTYLEGHRLEAPVPVQPGEEIRIGQTTMVLQG</sequence>
<dbReference type="InterPro" id="IPR000253">
    <property type="entry name" value="FHA_dom"/>
</dbReference>
<comment type="caution">
    <text evidence="3">The sequence shown here is derived from an EMBL/GenBank/DDBJ whole genome shotgun (WGS) entry which is preliminary data.</text>
</comment>
<proteinExistence type="predicted"/>
<dbReference type="CDD" id="cd00060">
    <property type="entry name" value="FHA"/>
    <property type="match status" value="1"/>
</dbReference>
<accession>A0ABQ6HZ91</accession>
<evidence type="ECO:0000256" key="1">
    <source>
        <dbReference type="ARBA" id="ARBA00022553"/>
    </source>
</evidence>
<keyword evidence="4" id="KW-1185">Reference proteome</keyword>
<protein>
    <recommendedName>
        <fullName evidence="2">FHA domain-containing protein</fullName>
    </recommendedName>
</protein>
<keyword evidence="1" id="KW-0597">Phosphoprotein</keyword>
<reference evidence="4" key="1">
    <citation type="journal article" date="2019" name="Int. J. Syst. Evol. Microbiol.">
        <title>The Global Catalogue of Microorganisms (GCM) 10K type strain sequencing project: providing services to taxonomists for standard genome sequencing and annotation.</title>
        <authorList>
            <consortium name="The Broad Institute Genomics Platform"/>
            <consortium name="The Broad Institute Genome Sequencing Center for Infectious Disease"/>
            <person name="Wu L."/>
            <person name="Ma J."/>
        </authorList>
    </citation>
    <scope>NUCLEOTIDE SEQUENCE [LARGE SCALE GENOMIC DNA]</scope>
    <source>
        <strain evidence="4">NBRC 106348</strain>
    </source>
</reference>
<dbReference type="SUPFAM" id="SSF49879">
    <property type="entry name" value="SMAD/FHA domain"/>
    <property type="match status" value="1"/>
</dbReference>
<dbReference type="Proteomes" id="UP001157091">
    <property type="component" value="Unassembled WGS sequence"/>
</dbReference>
<name>A0ABQ6HZ91_9MICO</name>
<organism evidence="3 4">
    <name type="scientific">Luteimicrobium album</name>
    <dbReference type="NCBI Taxonomy" id="1054550"/>
    <lineage>
        <taxon>Bacteria</taxon>
        <taxon>Bacillati</taxon>
        <taxon>Actinomycetota</taxon>
        <taxon>Actinomycetes</taxon>
        <taxon>Micrococcales</taxon>
        <taxon>Luteimicrobium</taxon>
    </lineage>
</organism>
<dbReference type="EMBL" id="BSUK01000001">
    <property type="protein sequence ID" value="GMA23750.1"/>
    <property type="molecule type" value="Genomic_DNA"/>
</dbReference>